<evidence type="ECO:0000256" key="11">
    <source>
        <dbReference type="RuleBase" id="RU003357"/>
    </source>
</evidence>
<name>A0A1S2ND84_9BURK</name>
<dbReference type="SUPFAM" id="SSF56935">
    <property type="entry name" value="Porins"/>
    <property type="match status" value="1"/>
</dbReference>
<dbReference type="PROSITE" id="PS52016">
    <property type="entry name" value="TONB_DEPENDENT_REC_3"/>
    <property type="match status" value="1"/>
</dbReference>
<comment type="caution">
    <text evidence="14">The sequence shown here is derived from an EMBL/GenBank/DDBJ whole genome shotgun (WGS) entry which is preliminary data.</text>
</comment>
<evidence type="ECO:0000259" key="13">
    <source>
        <dbReference type="Pfam" id="PF07715"/>
    </source>
</evidence>
<evidence type="ECO:0000256" key="3">
    <source>
        <dbReference type="ARBA" id="ARBA00022448"/>
    </source>
</evidence>
<keyword evidence="7 10" id="KW-0472">Membrane</keyword>
<evidence type="ECO:0000256" key="6">
    <source>
        <dbReference type="ARBA" id="ARBA00023077"/>
    </source>
</evidence>
<feature type="domain" description="TonB-dependent receptor plug" evidence="13">
    <location>
        <begin position="41"/>
        <end position="153"/>
    </location>
</feature>
<dbReference type="RefSeq" id="WP_071360183.1">
    <property type="nucleotide sequence ID" value="NZ_DIGR01000005.1"/>
</dbReference>
<dbReference type="PANTHER" id="PTHR47234">
    <property type="match status" value="1"/>
</dbReference>
<dbReference type="InterPro" id="IPR012910">
    <property type="entry name" value="Plug_dom"/>
</dbReference>
<gene>
    <name evidence="14" type="ORF">LO55_317</name>
</gene>
<keyword evidence="4 10" id="KW-1134">Transmembrane beta strand</keyword>
<dbReference type="EMBL" id="JRYB01000001">
    <property type="protein sequence ID" value="OIJ43056.1"/>
    <property type="molecule type" value="Genomic_DNA"/>
</dbReference>
<organism evidence="14 15">
    <name type="scientific">Massilia timonae</name>
    <dbReference type="NCBI Taxonomy" id="47229"/>
    <lineage>
        <taxon>Bacteria</taxon>
        <taxon>Pseudomonadati</taxon>
        <taxon>Pseudomonadota</taxon>
        <taxon>Betaproteobacteria</taxon>
        <taxon>Burkholderiales</taxon>
        <taxon>Oxalobacteraceae</taxon>
        <taxon>Telluria group</taxon>
        <taxon>Massilia</taxon>
    </lineage>
</organism>
<evidence type="ECO:0000256" key="2">
    <source>
        <dbReference type="ARBA" id="ARBA00009810"/>
    </source>
</evidence>
<proteinExistence type="inferred from homology"/>
<evidence type="ECO:0000259" key="12">
    <source>
        <dbReference type="Pfam" id="PF00593"/>
    </source>
</evidence>
<dbReference type="InterPro" id="IPR000531">
    <property type="entry name" value="Beta-barrel_TonB"/>
</dbReference>
<evidence type="ECO:0000313" key="14">
    <source>
        <dbReference type="EMBL" id="OIJ43056.1"/>
    </source>
</evidence>
<evidence type="ECO:0000256" key="7">
    <source>
        <dbReference type="ARBA" id="ARBA00023136"/>
    </source>
</evidence>
<dbReference type="AlphaFoldDB" id="A0A1S2ND84"/>
<dbReference type="InterPro" id="IPR039426">
    <property type="entry name" value="TonB-dep_rcpt-like"/>
</dbReference>
<comment type="similarity">
    <text evidence="2 10 11">Belongs to the TonB-dependent receptor family.</text>
</comment>
<comment type="subcellular location">
    <subcellularLocation>
        <location evidence="1 10">Cell outer membrane</location>
        <topology evidence="1 10">Multi-pass membrane protein</topology>
    </subcellularLocation>
</comment>
<dbReference type="GO" id="GO:0009279">
    <property type="term" value="C:cell outer membrane"/>
    <property type="evidence" value="ECO:0007669"/>
    <property type="project" value="UniProtKB-SubCell"/>
</dbReference>
<evidence type="ECO:0000313" key="15">
    <source>
        <dbReference type="Proteomes" id="UP000180246"/>
    </source>
</evidence>
<dbReference type="Pfam" id="PF07715">
    <property type="entry name" value="Plug"/>
    <property type="match status" value="1"/>
</dbReference>
<evidence type="ECO:0000256" key="8">
    <source>
        <dbReference type="ARBA" id="ARBA00023170"/>
    </source>
</evidence>
<keyword evidence="5 10" id="KW-0812">Transmembrane</keyword>
<keyword evidence="3 10" id="KW-0813">Transport</keyword>
<evidence type="ECO:0000256" key="9">
    <source>
        <dbReference type="ARBA" id="ARBA00023237"/>
    </source>
</evidence>
<feature type="domain" description="TonB-dependent receptor-like beta-barrel" evidence="12">
    <location>
        <begin position="361"/>
        <end position="921"/>
    </location>
</feature>
<evidence type="ECO:0000256" key="1">
    <source>
        <dbReference type="ARBA" id="ARBA00004571"/>
    </source>
</evidence>
<dbReference type="Pfam" id="PF00593">
    <property type="entry name" value="TonB_dep_Rec_b-barrel"/>
    <property type="match status" value="1"/>
</dbReference>
<dbReference type="Gene3D" id="2.170.130.10">
    <property type="entry name" value="TonB-dependent receptor, plug domain"/>
    <property type="match status" value="1"/>
</dbReference>
<keyword evidence="9 10" id="KW-0998">Cell outer membrane</keyword>
<keyword evidence="6 11" id="KW-0798">TonB box</keyword>
<dbReference type="Proteomes" id="UP000180246">
    <property type="component" value="Unassembled WGS sequence"/>
</dbReference>
<dbReference type="InterPro" id="IPR037066">
    <property type="entry name" value="Plug_dom_sf"/>
</dbReference>
<evidence type="ECO:0000256" key="10">
    <source>
        <dbReference type="PROSITE-ProRule" id="PRU01360"/>
    </source>
</evidence>
<dbReference type="PANTHER" id="PTHR47234:SF2">
    <property type="entry name" value="TONB-DEPENDENT RECEPTOR"/>
    <property type="match status" value="1"/>
</dbReference>
<dbReference type="Gene3D" id="2.40.170.20">
    <property type="entry name" value="TonB-dependent receptor, beta-barrel domain"/>
    <property type="match status" value="1"/>
</dbReference>
<sequence>MQQRTKIALAVALALPTLTAIAQETQRVEVTGSRIRQVDLETAQPVQVVNAEQIQKSGLVTVGDIVNQLSSVGTPAFSRGSVLTSNREMGGQYINMRNLGAQRLLVLVNGKRWTTSTGGYTDMSTVPAALIERIEVLKDGASSIYGSDAIAGVVNIILKRNMQGGTASAYVGQNEKNDGTNKDFSVTYGAGDEKASLLFGLTHTEQGEVWSSTRPITSFTYGPDHYLSGLGASPWGRITAVNPANGGSLTTASAGGFNRILNHTGGYLGDGVGADSRNPANYHNYTGAEADVYNSTDQMHLAAPNKLTSIFTKGEIALPYNTRLVTTAMFAQRKSSRQIAGYPLTSTTQAAYPVYIDKDSYYNPYGNQVAGAGLGQDLWFSRRTIEVPRVTDNTSDTLHIDAALEGDFEMRGLPWNWSVAYNYNKVQGTTQGTGDLNLLNLKQALGPSFLNASGVVQCGTPDSPIALTSCTPWDILGGPSASTPQALNYVMAQAQGTYGSTISNANADLSGELFTLPAGAVGIAGGLEYREVRGYDAPGLFEQSGYSSGLAAKTTRGRYTVREAYLETNIPLLKGVIGADLLSLNLATRYSDYSNFGSTTNSKASVMWKPIKDVLVRGTWAEGFRAPTLSDTFGGGSQSFDSYLDACDSRYGDAATNPATAARCLAAGVPANFRQVNQAGTPVTAAAQTPTAFNSGAGNAFLTPETAITRTAGIVFSPASVPGFSLALDWFNIQVDNRITAIGAGYVINQCYVSGVPQFCSQLKRDPVTGQIVELSRGNANLGEMETEGVDVSLSYRLPRTRYGQFAFRSETTYVDSYRTRSTSTADWAEYAGESDIYRVKSNLALDWSLGDWSATFATRFYSSQKTRCWTVNPAVECSNPTDAVTWGTGYNRLKEMWFSDLSVGYALPWNAKLLIGANNIFDKKPIINYSANSNYGGTSSSNSVNPEVPLDRFVYIRYNQNF</sequence>
<keyword evidence="8 14" id="KW-0675">Receptor</keyword>
<reference evidence="14 15" key="1">
    <citation type="submission" date="2014-10" db="EMBL/GenBank/DDBJ databases">
        <authorList>
            <person name="Seo M.-J."/>
            <person name="Seok Y.J."/>
            <person name="Cha I.-T."/>
        </authorList>
    </citation>
    <scope>NUCLEOTIDE SEQUENCE [LARGE SCALE GENOMIC DNA]</scope>
    <source>
        <strain evidence="14 15">NEU</strain>
    </source>
</reference>
<protein>
    <submittedName>
        <fullName evidence="14">TonB dependent receptor family protein</fullName>
    </submittedName>
</protein>
<evidence type="ECO:0000256" key="4">
    <source>
        <dbReference type="ARBA" id="ARBA00022452"/>
    </source>
</evidence>
<evidence type="ECO:0000256" key="5">
    <source>
        <dbReference type="ARBA" id="ARBA00022692"/>
    </source>
</evidence>
<dbReference type="InterPro" id="IPR036942">
    <property type="entry name" value="Beta-barrel_TonB_sf"/>
</dbReference>
<accession>A0A1S2ND84</accession>